<evidence type="ECO:0000256" key="1">
    <source>
        <dbReference type="ARBA" id="ARBA00004141"/>
    </source>
</evidence>
<evidence type="ECO:0000256" key="2">
    <source>
        <dbReference type="ARBA" id="ARBA00008873"/>
    </source>
</evidence>
<evidence type="ECO:0008006" key="14">
    <source>
        <dbReference type="Google" id="ProtNLM"/>
    </source>
</evidence>
<evidence type="ECO:0000259" key="10">
    <source>
        <dbReference type="Pfam" id="PF01545"/>
    </source>
</evidence>
<feature type="transmembrane region" description="Helical" evidence="9">
    <location>
        <begin position="111"/>
        <end position="132"/>
    </location>
</feature>
<dbReference type="InterPro" id="IPR036837">
    <property type="entry name" value="Cation_efflux_CTD_sf"/>
</dbReference>
<dbReference type="Pfam" id="PF01545">
    <property type="entry name" value="Cation_efflux"/>
    <property type="match status" value="1"/>
</dbReference>
<dbReference type="PANTHER" id="PTHR45820">
    <property type="entry name" value="FI23527P1"/>
    <property type="match status" value="1"/>
</dbReference>
<feature type="compositionally biased region" description="Basic residues" evidence="8">
    <location>
        <begin position="211"/>
        <end position="222"/>
    </location>
</feature>
<feature type="transmembrane region" description="Helical" evidence="9">
    <location>
        <begin position="12"/>
        <end position="34"/>
    </location>
</feature>
<evidence type="ECO:0000256" key="6">
    <source>
        <dbReference type="ARBA" id="ARBA00022989"/>
    </source>
</evidence>
<comment type="subcellular location">
    <subcellularLocation>
        <location evidence="1">Membrane</location>
        <topology evidence="1">Multi-pass membrane protein</topology>
    </subcellularLocation>
</comment>
<accession>A0ABR3JU83</accession>
<dbReference type="SUPFAM" id="SSF161111">
    <property type="entry name" value="Cation efflux protein transmembrane domain-like"/>
    <property type="match status" value="1"/>
</dbReference>
<evidence type="ECO:0000313" key="13">
    <source>
        <dbReference type="Proteomes" id="UP001556367"/>
    </source>
</evidence>
<evidence type="ECO:0000259" key="11">
    <source>
        <dbReference type="Pfam" id="PF16916"/>
    </source>
</evidence>
<feature type="transmembrane region" description="Helical" evidence="9">
    <location>
        <begin position="77"/>
        <end position="99"/>
    </location>
</feature>
<dbReference type="InterPro" id="IPR058533">
    <property type="entry name" value="Cation_efflux_TM"/>
</dbReference>
<sequence length="410" mass="44708">MGLSRSTRIKILLVVDVLFFFVEIVVGYLVGSLALIADSFHMLNDIISLVVALYAIKLTSERPADPRLSYGWHRAEILAALVNGVFLVALCFSIALEALERFFHPPGISNPRLVVIVGCLGLAANIGGLLLFHEHGHGHSQSHGHSHSVELKPMDQVTPPTVAPSYEHKRSSSLTSLLGHSAISPPCDKSPEIDIEQQVPEKSEGNGPSHHDHHGHHGHTHSHAGSMNMRALVLHVFGDALGNVGVIAAGLIIWLTSWSFKNHFDPLISLVITVIIFLSAFPLVKSTCYILLQRAPSEVSVEGVRTSILAIDGVLSLHDLHIWQLSESKTVASVHIMASRSHDFMLVAEKIRSVLHHHGVHSSTIQPEYLPQRDDIEIPSINGSSNELCLILCPDDQKCKPENACCGELV</sequence>
<keyword evidence="13" id="KW-1185">Reference proteome</keyword>
<organism evidence="12 13">
    <name type="scientific">Hohenbuehelia grisea</name>
    <dbReference type="NCBI Taxonomy" id="104357"/>
    <lineage>
        <taxon>Eukaryota</taxon>
        <taxon>Fungi</taxon>
        <taxon>Dikarya</taxon>
        <taxon>Basidiomycota</taxon>
        <taxon>Agaricomycotina</taxon>
        <taxon>Agaricomycetes</taxon>
        <taxon>Agaricomycetidae</taxon>
        <taxon>Agaricales</taxon>
        <taxon>Pleurotineae</taxon>
        <taxon>Pleurotaceae</taxon>
        <taxon>Hohenbuehelia</taxon>
    </lineage>
</organism>
<dbReference type="PANTHER" id="PTHR45820:SF4">
    <property type="entry name" value="ZINC TRANSPORTER 63C, ISOFORM F"/>
    <property type="match status" value="1"/>
</dbReference>
<proteinExistence type="inferred from homology"/>
<gene>
    <name evidence="12" type="ORF">HGRIS_014415</name>
</gene>
<evidence type="ECO:0000256" key="9">
    <source>
        <dbReference type="SAM" id="Phobius"/>
    </source>
</evidence>
<feature type="transmembrane region" description="Helical" evidence="9">
    <location>
        <begin position="267"/>
        <end position="284"/>
    </location>
</feature>
<feature type="region of interest" description="Disordered" evidence="8">
    <location>
        <begin position="199"/>
        <end position="224"/>
    </location>
</feature>
<evidence type="ECO:0000256" key="5">
    <source>
        <dbReference type="ARBA" id="ARBA00022833"/>
    </source>
</evidence>
<comment type="caution">
    <text evidence="12">The sequence shown here is derived from an EMBL/GenBank/DDBJ whole genome shotgun (WGS) entry which is preliminary data.</text>
</comment>
<keyword evidence="7 9" id="KW-0472">Membrane</keyword>
<evidence type="ECO:0000256" key="8">
    <source>
        <dbReference type="SAM" id="MobiDB-lite"/>
    </source>
</evidence>
<feature type="domain" description="Cation efflux protein cytoplasmic" evidence="11">
    <location>
        <begin position="296"/>
        <end position="368"/>
    </location>
</feature>
<keyword evidence="5" id="KW-0862">Zinc</keyword>
<comment type="similarity">
    <text evidence="2">Belongs to the cation diffusion facilitator (CDF) transporter (TC 2.A.4) family. SLC30A subfamily.</text>
</comment>
<evidence type="ECO:0000313" key="12">
    <source>
        <dbReference type="EMBL" id="KAL0959121.1"/>
    </source>
</evidence>
<reference evidence="13" key="1">
    <citation type="submission" date="2024-06" db="EMBL/GenBank/DDBJ databases">
        <title>Multi-omics analyses provide insights into the biosynthesis of the anticancer antibiotic pleurotin in Hohenbuehelia grisea.</title>
        <authorList>
            <person name="Weaver J.A."/>
            <person name="Alberti F."/>
        </authorList>
    </citation>
    <scope>NUCLEOTIDE SEQUENCE [LARGE SCALE GENOMIC DNA]</scope>
    <source>
        <strain evidence="13">T-177</strain>
    </source>
</reference>
<keyword evidence="3" id="KW-0813">Transport</keyword>
<dbReference type="SUPFAM" id="SSF160240">
    <property type="entry name" value="Cation efflux protein cytoplasmic domain-like"/>
    <property type="match status" value="1"/>
</dbReference>
<dbReference type="InterPro" id="IPR027469">
    <property type="entry name" value="Cation_efflux_TMD_sf"/>
</dbReference>
<keyword evidence="6 9" id="KW-1133">Transmembrane helix</keyword>
<dbReference type="InterPro" id="IPR002524">
    <property type="entry name" value="Cation_efflux"/>
</dbReference>
<dbReference type="Pfam" id="PF16916">
    <property type="entry name" value="ZT_dimer"/>
    <property type="match status" value="1"/>
</dbReference>
<evidence type="ECO:0000256" key="4">
    <source>
        <dbReference type="ARBA" id="ARBA00022692"/>
    </source>
</evidence>
<feature type="transmembrane region" description="Helical" evidence="9">
    <location>
        <begin position="40"/>
        <end position="56"/>
    </location>
</feature>
<dbReference type="NCBIfam" id="TIGR01297">
    <property type="entry name" value="CDF"/>
    <property type="match status" value="1"/>
</dbReference>
<protein>
    <recommendedName>
        <fullName evidence="14">Cation efflux protein</fullName>
    </recommendedName>
</protein>
<dbReference type="Gene3D" id="1.20.1510.10">
    <property type="entry name" value="Cation efflux protein transmembrane domain"/>
    <property type="match status" value="2"/>
</dbReference>
<keyword evidence="4 9" id="KW-0812">Transmembrane</keyword>
<dbReference type="EMBL" id="JASNQZ010000003">
    <property type="protein sequence ID" value="KAL0959121.1"/>
    <property type="molecule type" value="Genomic_DNA"/>
</dbReference>
<feature type="transmembrane region" description="Helical" evidence="9">
    <location>
        <begin position="232"/>
        <end position="255"/>
    </location>
</feature>
<evidence type="ECO:0000256" key="3">
    <source>
        <dbReference type="ARBA" id="ARBA00022448"/>
    </source>
</evidence>
<feature type="domain" description="Cation efflux protein transmembrane" evidence="10">
    <location>
        <begin position="10"/>
        <end position="292"/>
    </location>
</feature>
<name>A0ABR3JU83_9AGAR</name>
<evidence type="ECO:0000256" key="7">
    <source>
        <dbReference type="ARBA" id="ARBA00023136"/>
    </source>
</evidence>
<dbReference type="Proteomes" id="UP001556367">
    <property type="component" value="Unassembled WGS sequence"/>
</dbReference>
<dbReference type="InterPro" id="IPR027470">
    <property type="entry name" value="Cation_efflux_CTD"/>
</dbReference>